<dbReference type="EMBL" id="PDLN01000018">
    <property type="protein sequence ID" value="RDW61684.1"/>
    <property type="molecule type" value="Genomic_DNA"/>
</dbReference>
<protein>
    <submittedName>
        <fullName evidence="1">Uncharacterized protein</fullName>
    </submittedName>
</protein>
<evidence type="ECO:0000313" key="1">
    <source>
        <dbReference type="EMBL" id="RDW61684.1"/>
    </source>
</evidence>
<organism evidence="1 2">
    <name type="scientific">Coleophoma crateriformis</name>
    <dbReference type="NCBI Taxonomy" id="565419"/>
    <lineage>
        <taxon>Eukaryota</taxon>
        <taxon>Fungi</taxon>
        <taxon>Dikarya</taxon>
        <taxon>Ascomycota</taxon>
        <taxon>Pezizomycotina</taxon>
        <taxon>Leotiomycetes</taxon>
        <taxon>Helotiales</taxon>
        <taxon>Dermateaceae</taxon>
        <taxon>Coleophoma</taxon>
    </lineage>
</organism>
<dbReference type="AlphaFoldDB" id="A0A3D8QJR7"/>
<dbReference type="Proteomes" id="UP000256328">
    <property type="component" value="Unassembled WGS sequence"/>
</dbReference>
<sequence length="187" mass="21078">MDTVDDSKEIRSRHNLAIRTKAPLAANLEDGLQGSERLQASIQANKRDLKDEHILGDDCYSRFKSSGYDTNELSQSYIKEQAKHASEIDKSTCTSTEEIGVHDYQVPGVDLQQRLEDVADIINCLLDLLPSLRDPVAQGNYKTNESGEHTSKDIKIAMVLFPKAPLSLNERLGRANWKRRQNLKKAR</sequence>
<comment type="caution">
    <text evidence="1">The sequence shown here is derived from an EMBL/GenBank/DDBJ whole genome shotgun (WGS) entry which is preliminary data.</text>
</comment>
<reference evidence="1 2" key="1">
    <citation type="journal article" date="2018" name="IMA Fungus">
        <title>IMA Genome-F 9: Draft genome sequence of Annulohypoxylon stygium, Aspergillus mulundensis, Berkeleyomyces basicola (syn. Thielaviopsis basicola), Ceratocystis smalleyi, two Cercospora beticola strains, Coleophoma cylindrospora, Fusarium fracticaudum, Phialophora cf. hyalina, and Morchella septimelata.</title>
        <authorList>
            <person name="Wingfield B.D."/>
            <person name="Bills G.F."/>
            <person name="Dong Y."/>
            <person name="Huang W."/>
            <person name="Nel W.J."/>
            <person name="Swalarsk-Parry B.S."/>
            <person name="Vaghefi N."/>
            <person name="Wilken P.M."/>
            <person name="An Z."/>
            <person name="de Beer Z.W."/>
            <person name="De Vos L."/>
            <person name="Chen L."/>
            <person name="Duong T.A."/>
            <person name="Gao Y."/>
            <person name="Hammerbacher A."/>
            <person name="Kikkert J.R."/>
            <person name="Li Y."/>
            <person name="Li H."/>
            <person name="Li K."/>
            <person name="Li Q."/>
            <person name="Liu X."/>
            <person name="Ma X."/>
            <person name="Naidoo K."/>
            <person name="Pethybridge S.J."/>
            <person name="Sun J."/>
            <person name="Steenkamp E.T."/>
            <person name="van der Nest M.A."/>
            <person name="van Wyk S."/>
            <person name="Wingfield M.J."/>
            <person name="Xiong C."/>
            <person name="Yue Q."/>
            <person name="Zhang X."/>
        </authorList>
    </citation>
    <scope>NUCLEOTIDE SEQUENCE [LARGE SCALE GENOMIC DNA]</scope>
    <source>
        <strain evidence="1 2">BP5796</strain>
    </source>
</reference>
<name>A0A3D8QJR7_9HELO</name>
<gene>
    <name evidence="1" type="ORF">BP5796_11576</name>
</gene>
<keyword evidence="2" id="KW-1185">Reference proteome</keyword>
<accession>A0A3D8QJR7</accession>
<proteinExistence type="predicted"/>
<dbReference type="OrthoDB" id="6161812at2759"/>
<evidence type="ECO:0000313" key="2">
    <source>
        <dbReference type="Proteomes" id="UP000256328"/>
    </source>
</evidence>